<proteinExistence type="predicted"/>
<organism evidence="2 3">
    <name type="scientific">Araneus ventricosus</name>
    <name type="common">Orbweaver spider</name>
    <name type="synonym">Epeira ventricosa</name>
    <dbReference type="NCBI Taxonomy" id="182803"/>
    <lineage>
        <taxon>Eukaryota</taxon>
        <taxon>Metazoa</taxon>
        <taxon>Ecdysozoa</taxon>
        <taxon>Arthropoda</taxon>
        <taxon>Chelicerata</taxon>
        <taxon>Arachnida</taxon>
        <taxon>Araneae</taxon>
        <taxon>Araneomorphae</taxon>
        <taxon>Entelegynae</taxon>
        <taxon>Araneoidea</taxon>
        <taxon>Araneidae</taxon>
        <taxon>Araneus</taxon>
    </lineage>
</organism>
<feature type="compositionally biased region" description="Polar residues" evidence="1">
    <location>
        <begin position="17"/>
        <end position="27"/>
    </location>
</feature>
<protein>
    <submittedName>
        <fullName evidence="2">Uncharacterized protein</fullName>
    </submittedName>
</protein>
<dbReference type="AlphaFoldDB" id="A0A4Y2X5W6"/>
<dbReference type="EMBL" id="BGPR01071864">
    <property type="protein sequence ID" value="GBO44933.1"/>
    <property type="molecule type" value="Genomic_DNA"/>
</dbReference>
<reference evidence="2 3" key="1">
    <citation type="journal article" date="2019" name="Sci. Rep.">
        <title>Orb-weaving spider Araneus ventricosus genome elucidates the spidroin gene catalogue.</title>
        <authorList>
            <person name="Kono N."/>
            <person name="Nakamura H."/>
            <person name="Ohtoshi R."/>
            <person name="Moran D.A.P."/>
            <person name="Shinohara A."/>
            <person name="Yoshida Y."/>
            <person name="Fujiwara M."/>
            <person name="Mori M."/>
            <person name="Tomita M."/>
            <person name="Arakawa K."/>
        </authorList>
    </citation>
    <scope>NUCLEOTIDE SEQUENCE [LARGE SCALE GENOMIC DNA]</scope>
</reference>
<gene>
    <name evidence="2" type="ORF">AVEN_269447_1</name>
</gene>
<name>A0A4Y2X5W6_ARAVE</name>
<accession>A0A4Y2X5W6</accession>
<comment type="caution">
    <text evidence="2">The sequence shown here is derived from an EMBL/GenBank/DDBJ whole genome shotgun (WGS) entry which is preliminary data.</text>
</comment>
<feature type="region of interest" description="Disordered" evidence="1">
    <location>
        <begin position="1"/>
        <end position="34"/>
    </location>
</feature>
<feature type="non-terminal residue" evidence="2">
    <location>
        <position position="46"/>
    </location>
</feature>
<sequence length="46" mass="4968">MVGGDQEICAPEWGLRTWQTNGEQTTTGGHGGKNENLVGVEIKVRI</sequence>
<dbReference type="Proteomes" id="UP000499080">
    <property type="component" value="Unassembled WGS sequence"/>
</dbReference>
<evidence type="ECO:0000313" key="3">
    <source>
        <dbReference type="Proteomes" id="UP000499080"/>
    </source>
</evidence>
<keyword evidence="3" id="KW-1185">Reference proteome</keyword>
<evidence type="ECO:0000313" key="2">
    <source>
        <dbReference type="EMBL" id="GBO44933.1"/>
    </source>
</evidence>
<evidence type="ECO:0000256" key="1">
    <source>
        <dbReference type="SAM" id="MobiDB-lite"/>
    </source>
</evidence>